<dbReference type="InterPro" id="IPR007372">
    <property type="entry name" value="Lipid/polyisoprenoid-bd_YceI"/>
</dbReference>
<dbReference type="PANTHER" id="PTHR34406">
    <property type="entry name" value="PROTEIN YCEI"/>
    <property type="match status" value="1"/>
</dbReference>
<evidence type="ECO:0000313" key="4">
    <source>
        <dbReference type="Proteomes" id="UP000265431"/>
    </source>
</evidence>
<dbReference type="SUPFAM" id="SSF101874">
    <property type="entry name" value="YceI-like"/>
    <property type="match status" value="1"/>
</dbReference>
<protein>
    <submittedName>
        <fullName evidence="3">Polyisoprenoid-binding protein</fullName>
    </submittedName>
</protein>
<keyword evidence="4" id="KW-1185">Reference proteome</keyword>
<dbReference type="SMART" id="SM00867">
    <property type="entry name" value="YceI"/>
    <property type="match status" value="1"/>
</dbReference>
<feature type="chain" id="PRO_5017224467" evidence="1">
    <location>
        <begin position="24"/>
        <end position="202"/>
    </location>
</feature>
<proteinExistence type="predicted"/>
<dbReference type="Gene3D" id="2.40.128.110">
    <property type="entry name" value="Lipid/polyisoprenoid-binding, YceI-like"/>
    <property type="match status" value="1"/>
</dbReference>
<dbReference type="EMBL" id="QWGB01000005">
    <property type="protein sequence ID" value="RIJ24319.1"/>
    <property type="molecule type" value="Genomic_DNA"/>
</dbReference>
<dbReference type="Pfam" id="PF04264">
    <property type="entry name" value="YceI"/>
    <property type="match status" value="1"/>
</dbReference>
<dbReference type="AlphaFoldDB" id="A0A399R4G9"/>
<dbReference type="OrthoDB" id="9811006at2"/>
<keyword evidence="1" id="KW-0732">Signal</keyword>
<feature type="domain" description="Lipid/polyisoprenoid-binding YceI-like" evidence="2">
    <location>
        <begin position="27"/>
        <end position="194"/>
    </location>
</feature>
<evidence type="ECO:0000259" key="2">
    <source>
        <dbReference type="SMART" id="SM00867"/>
    </source>
</evidence>
<evidence type="ECO:0000313" key="3">
    <source>
        <dbReference type="EMBL" id="RIJ24319.1"/>
    </source>
</evidence>
<accession>A0A399R4G9</accession>
<organism evidence="3 4">
    <name type="scientific">Henriciella barbarensis</name>
    <dbReference type="NCBI Taxonomy" id="86342"/>
    <lineage>
        <taxon>Bacteria</taxon>
        <taxon>Pseudomonadati</taxon>
        <taxon>Pseudomonadota</taxon>
        <taxon>Alphaproteobacteria</taxon>
        <taxon>Hyphomonadales</taxon>
        <taxon>Hyphomonadaceae</taxon>
        <taxon>Henriciella</taxon>
    </lineage>
</organism>
<sequence>MTRSATFAMTAIGLAVTAPVAMAEPVAYEFDKDHTTIIASWDHLGFSRQGIEFTDYDGNLMLDMEAPENSSIEVTFNLADGGFWVGTSGDDSFENHLSSGDLLDVEAFPTATFTATSFETEDGKTGTMTGDLTLKGETHPVTLDVTLNKAGEMRGTTKAGFSATGTMMRSDWGVDYAVPGVSDELQLMIETELVMVADEAGE</sequence>
<feature type="signal peptide" evidence="1">
    <location>
        <begin position="1"/>
        <end position="23"/>
    </location>
</feature>
<dbReference type="Proteomes" id="UP000265431">
    <property type="component" value="Unassembled WGS sequence"/>
</dbReference>
<name>A0A399R4G9_9PROT</name>
<dbReference type="InterPro" id="IPR036761">
    <property type="entry name" value="TTHA0802/YceI-like_sf"/>
</dbReference>
<evidence type="ECO:0000256" key="1">
    <source>
        <dbReference type="SAM" id="SignalP"/>
    </source>
</evidence>
<dbReference type="RefSeq" id="WP_119379509.1">
    <property type="nucleotide sequence ID" value="NZ_QWGB01000005.1"/>
</dbReference>
<gene>
    <name evidence="3" type="ORF">D1224_08775</name>
</gene>
<comment type="caution">
    <text evidence="3">The sequence shown here is derived from an EMBL/GenBank/DDBJ whole genome shotgun (WGS) entry which is preliminary data.</text>
</comment>
<reference evidence="3 4" key="1">
    <citation type="submission" date="2018-08" db="EMBL/GenBank/DDBJ databases">
        <title>Henriciella mobilis sp. nov., isolated from seawater.</title>
        <authorList>
            <person name="Cheng H."/>
            <person name="Wu Y.-H."/>
            <person name="Xu X.-W."/>
            <person name="Guo L.-L."/>
        </authorList>
    </citation>
    <scope>NUCLEOTIDE SEQUENCE [LARGE SCALE GENOMIC DNA]</scope>
    <source>
        <strain evidence="3 4">CCUG66934</strain>
    </source>
</reference>
<dbReference type="PANTHER" id="PTHR34406:SF1">
    <property type="entry name" value="PROTEIN YCEI"/>
    <property type="match status" value="1"/>
</dbReference>